<dbReference type="Gene3D" id="1.20.120.1220">
    <property type="match status" value="1"/>
</dbReference>
<feature type="transmembrane region" description="Helical" evidence="1">
    <location>
        <begin position="113"/>
        <end position="132"/>
    </location>
</feature>
<proteinExistence type="predicted"/>
<comment type="caution">
    <text evidence="3">The sequence shown here is derived from an EMBL/GenBank/DDBJ whole genome shotgun (WGS) entry which is preliminary data.</text>
</comment>
<name>A0A420VDY3_9BACI</name>
<dbReference type="EMBL" id="AZRV01000035">
    <property type="protein sequence ID" value="RKO61864.1"/>
    <property type="molecule type" value="Genomic_DNA"/>
</dbReference>
<feature type="transmembrane region" description="Helical" evidence="1">
    <location>
        <begin position="72"/>
        <end position="92"/>
    </location>
</feature>
<dbReference type="GO" id="GO:0008168">
    <property type="term" value="F:methyltransferase activity"/>
    <property type="evidence" value="ECO:0007669"/>
    <property type="project" value="UniProtKB-KW"/>
</dbReference>
<evidence type="ECO:0000313" key="4">
    <source>
        <dbReference type="Proteomes" id="UP000286235"/>
    </source>
</evidence>
<feature type="transmembrane region" description="Helical" evidence="1">
    <location>
        <begin position="144"/>
        <end position="164"/>
    </location>
</feature>
<evidence type="ECO:0000256" key="1">
    <source>
        <dbReference type="SAM" id="Phobius"/>
    </source>
</evidence>
<feature type="transmembrane region" description="Helical" evidence="1">
    <location>
        <begin position="20"/>
        <end position="37"/>
    </location>
</feature>
<evidence type="ECO:0000313" key="3">
    <source>
        <dbReference type="EMBL" id="RKO61864.1"/>
    </source>
</evidence>
<dbReference type="GO" id="GO:0006508">
    <property type="term" value="P:proteolysis"/>
    <property type="evidence" value="ECO:0007669"/>
    <property type="project" value="UniProtKB-KW"/>
</dbReference>
<protein>
    <submittedName>
        <fullName evidence="3">Flp pilus assembly protein, protease CpaA</fullName>
        <ecNumber evidence="3">2.1.1.-</ecNumber>
        <ecNumber evidence="3">3.4.23.43</ecNumber>
    </submittedName>
</protein>
<feature type="transmembrane region" description="Helical" evidence="1">
    <location>
        <begin position="49"/>
        <end position="66"/>
    </location>
</feature>
<keyword evidence="1" id="KW-0472">Membrane</keyword>
<organism evidence="3 4">
    <name type="scientific">Caldibacillus debilis GB1</name>
    <dbReference type="NCBI Taxonomy" id="1339248"/>
    <lineage>
        <taxon>Bacteria</taxon>
        <taxon>Bacillati</taxon>
        <taxon>Bacillota</taxon>
        <taxon>Bacilli</taxon>
        <taxon>Bacillales</taxon>
        <taxon>Bacillaceae</taxon>
        <taxon>Caldibacillus</taxon>
    </lineage>
</organism>
<accession>A0A420VDY3</accession>
<dbReference type="Pfam" id="PF01478">
    <property type="entry name" value="Peptidase_A24"/>
    <property type="match status" value="1"/>
</dbReference>
<feature type="domain" description="Prepilin type IV endopeptidase peptidase" evidence="2">
    <location>
        <begin position="27"/>
        <end position="129"/>
    </location>
</feature>
<keyword evidence="3" id="KW-0645">Protease</keyword>
<keyword evidence="3" id="KW-0378">Hydrolase</keyword>
<keyword evidence="1" id="KW-0812">Transmembrane</keyword>
<evidence type="ECO:0000259" key="2">
    <source>
        <dbReference type="Pfam" id="PF01478"/>
    </source>
</evidence>
<dbReference type="Proteomes" id="UP000286235">
    <property type="component" value="Unassembled WGS sequence"/>
</dbReference>
<dbReference type="GO" id="GO:0032259">
    <property type="term" value="P:methylation"/>
    <property type="evidence" value="ECO:0007669"/>
    <property type="project" value="UniProtKB-KW"/>
</dbReference>
<sequence length="165" mass="18146">MSFFEDWFTLAEEGLRSAAATPLAILLFGLFTLWASIMDVRTMKVKNSLNLAFLFGGFVLWILPGGSLTLGVLHFFGLITGFLLLFIPGMIANHAFGGDIKFVSVMGFWTGPYAISLILFTACLIQVLLFAGRRLFKKGTSMNANLPFAPAFTIGYYLLLLLTLT</sequence>
<dbReference type="EC" id="2.1.1.-" evidence="3"/>
<keyword evidence="3" id="KW-0808">Transferase</keyword>
<keyword evidence="1" id="KW-1133">Transmembrane helix</keyword>
<dbReference type="AlphaFoldDB" id="A0A420VDY3"/>
<dbReference type="EC" id="3.4.23.43" evidence="3"/>
<keyword evidence="4" id="KW-1185">Reference proteome</keyword>
<dbReference type="RefSeq" id="WP_120669348.1">
    <property type="nucleotide sequence ID" value="NZ_AZRV01000035.1"/>
</dbReference>
<dbReference type="GO" id="GO:0016020">
    <property type="term" value="C:membrane"/>
    <property type="evidence" value="ECO:0007669"/>
    <property type="project" value="InterPro"/>
</dbReference>
<gene>
    <name evidence="3" type="ORF">Cdeb_01359</name>
</gene>
<reference evidence="3 4" key="1">
    <citation type="submission" date="2013-12" db="EMBL/GenBank/DDBJ databases">
        <title>Genome and proteome characterization of Caldibacillus debilis GB1 derived from a cellulolytic aero-tolerant co-culture.</title>
        <authorList>
            <person name="Wushke S.T."/>
            <person name="Zhang X."/>
            <person name="Fristensky B."/>
            <person name="Wilkins J.A."/>
            <person name="Levin D.B."/>
            <person name="Sparling R."/>
        </authorList>
    </citation>
    <scope>NUCLEOTIDE SEQUENCE [LARGE SCALE GENOMIC DNA]</scope>
    <source>
        <strain evidence="3 4">GB1</strain>
    </source>
</reference>
<keyword evidence="3" id="KW-0489">Methyltransferase</keyword>
<dbReference type="InterPro" id="IPR000045">
    <property type="entry name" value="Prepilin_IV_endopep_pep"/>
</dbReference>
<dbReference type="GO" id="GO:0004190">
    <property type="term" value="F:aspartic-type endopeptidase activity"/>
    <property type="evidence" value="ECO:0007669"/>
    <property type="project" value="UniProtKB-EC"/>
</dbReference>